<gene>
    <name evidence="1" type="ORF">WR31_28875</name>
</gene>
<dbReference type="Proteomes" id="UP000034400">
    <property type="component" value="Unassembled WGS sequence"/>
</dbReference>
<dbReference type="EMBL" id="LASD01000013">
    <property type="protein sequence ID" value="KKL31757.1"/>
    <property type="molecule type" value="Genomic_DNA"/>
</dbReference>
<dbReference type="AlphaFoldDB" id="A0ABD4AIW8"/>
<evidence type="ECO:0000313" key="2">
    <source>
        <dbReference type="Proteomes" id="UP000034400"/>
    </source>
</evidence>
<proteinExistence type="predicted"/>
<comment type="caution">
    <text evidence="1">The sequence shown here is derived from an EMBL/GenBank/DDBJ whole genome shotgun (WGS) entry which is preliminary data.</text>
</comment>
<accession>A0ABD4AIW8</accession>
<reference evidence="1 2" key="1">
    <citation type="submission" date="2015-03" db="EMBL/GenBank/DDBJ databases">
        <title>Draft genome sequences of the Burkholderia contaminans strains LMG 23361 and FFH2055 and Burkholderia cenocepacia K56-2.</title>
        <authorList>
            <person name="Bloodworth R.A."/>
            <person name="Selin C."/>
            <person name="Lopez De Volder M.A."/>
            <person name="Degrossi J."/>
            <person name="Drevinek P."/>
            <person name="Galanternik L."/>
            <person name="Cardona S.T."/>
        </authorList>
    </citation>
    <scope>NUCLEOTIDE SEQUENCE [LARGE SCALE GENOMIC DNA]</scope>
    <source>
        <strain evidence="1 2">LMG 23361</strain>
    </source>
</reference>
<protein>
    <submittedName>
        <fullName evidence="1">Uncharacterized protein</fullName>
    </submittedName>
</protein>
<evidence type="ECO:0000313" key="1">
    <source>
        <dbReference type="EMBL" id="KKL31757.1"/>
    </source>
</evidence>
<name>A0ABD4AIW8_9BURK</name>
<sequence length="74" mass="8657">MYFPPQDKFTMQYPLPYAVSKARLNDPLVASVGKLKGKVSFEQYDGEVLVFPWIFDIPMTRAKHEYKLRICKNT</sequence>
<organism evidence="1 2">
    <name type="scientific">Burkholderia contaminans LMG 23361</name>
    <dbReference type="NCBI Taxonomy" id="1334628"/>
    <lineage>
        <taxon>Bacteria</taxon>
        <taxon>Pseudomonadati</taxon>
        <taxon>Pseudomonadota</taxon>
        <taxon>Betaproteobacteria</taxon>
        <taxon>Burkholderiales</taxon>
        <taxon>Burkholderiaceae</taxon>
        <taxon>Burkholderia</taxon>
        <taxon>Burkholderia cepacia complex</taxon>
    </lineage>
</organism>